<name>A0A8F5CEZ1_9BIVA</name>
<keyword evidence="8" id="KW-0406">Ion transport</keyword>
<keyword evidence="7 12" id="KW-1133">Transmembrane helix</keyword>
<keyword evidence="5 12" id="KW-0812">Transmembrane</keyword>
<geneLocation type="mitochondrion" evidence="13"/>
<evidence type="ECO:0000256" key="5">
    <source>
        <dbReference type="ARBA" id="ARBA00022692"/>
    </source>
</evidence>
<evidence type="ECO:0000256" key="9">
    <source>
        <dbReference type="ARBA" id="ARBA00023136"/>
    </source>
</evidence>
<feature type="transmembrane region" description="Helical" evidence="12">
    <location>
        <begin position="42"/>
        <end position="62"/>
    </location>
</feature>
<organism evidence="13">
    <name type="scientific">Dicyathifer mannii</name>
    <dbReference type="NCBI Taxonomy" id="2795839"/>
    <lineage>
        <taxon>Eukaryota</taxon>
        <taxon>Metazoa</taxon>
        <taxon>Spiralia</taxon>
        <taxon>Lophotrochozoa</taxon>
        <taxon>Mollusca</taxon>
        <taxon>Bivalvia</taxon>
        <taxon>Autobranchia</taxon>
        <taxon>Heteroconchia</taxon>
        <taxon>Euheterodonta</taxon>
        <taxon>Imparidentia</taxon>
        <taxon>Neoheterodontei</taxon>
        <taxon>Myida</taxon>
        <taxon>Pholadoidea</taxon>
        <taxon>Teredinidae</taxon>
        <taxon>Dicyathifer</taxon>
    </lineage>
</organism>
<keyword evidence="13" id="KW-0496">Mitochondrion</keyword>
<dbReference type="GO" id="GO:0005743">
    <property type="term" value="C:mitochondrial inner membrane"/>
    <property type="evidence" value="ECO:0007669"/>
    <property type="project" value="UniProtKB-SubCell"/>
</dbReference>
<feature type="transmembrane region" description="Helical" evidence="12">
    <location>
        <begin position="166"/>
        <end position="195"/>
    </location>
</feature>
<dbReference type="Gene3D" id="1.20.120.220">
    <property type="entry name" value="ATP synthase, F0 complex, subunit A"/>
    <property type="match status" value="1"/>
</dbReference>
<evidence type="ECO:0000256" key="12">
    <source>
        <dbReference type="SAM" id="Phobius"/>
    </source>
</evidence>
<evidence type="ECO:0000256" key="3">
    <source>
        <dbReference type="ARBA" id="ARBA00022448"/>
    </source>
</evidence>
<accession>A0A8F5CEZ1</accession>
<keyword evidence="9 12" id="KW-0472">Membrane</keyword>
<evidence type="ECO:0000256" key="8">
    <source>
        <dbReference type="ARBA" id="ARBA00023065"/>
    </source>
</evidence>
<protein>
    <recommendedName>
        <fullName evidence="11">ATP synthase subunit a</fullName>
    </recommendedName>
</protein>
<dbReference type="InterPro" id="IPR000568">
    <property type="entry name" value="ATP_synth_F0_asu"/>
</dbReference>
<reference evidence="13" key="1">
    <citation type="submission" date="2020-10" db="EMBL/GenBank/DDBJ databases">
        <authorList>
            <person name="Pu s."/>
            <person name="Huang b."/>
        </authorList>
    </citation>
    <scope>NUCLEOTIDE SEQUENCE</scope>
    <source>
        <tissue evidence="13">Muscle</tissue>
    </source>
</reference>
<dbReference type="SUPFAM" id="SSF81336">
    <property type="entry name" value="F1F0 ATP synthase subunit A"/>
    <property type="match status" value="1"/>
</dbReference>
<evidence type="ECO:0000313" key="13">
    <source>
        <dbReference type="EMBL" id="QXJ42653.1"/>
    </source>
</evidence>
<feature type="transmembrane region" description="Helical" evidence="12">
    <location>
        <begin position="132"/>
        <end position="154"/>
    </location>
</feature>
<keyword evidence="3" id="KW-0813">Transport</keyword>
<evidence type="ECO:0000256" key="10">
    <source>
        <dbReference type="ARBA" id="ARBA00023310"/>
    </source>
</evidence>
<dbReference type="GO" id="GO:0045259">
    <property type="term" value="C:proton-transporting ATP synthase complex"/>
    <property type="evidence" value="ECO:0007669"/>
    <property type="project" value="UniProtKB-KW"/>
</dbReference>
<evidence type="ECO:0000256" key="4">
    <source>
        <dbReference type="ARBA" id="ARBA00022547"/>
    </source>
</evidence>
<evidence type="ECO:0000256" key="2">
    <source>
        <dbReference type="ARBA" id="ARBA00006810"/>
    </source>
</evidence>
<keyword evidence="4" id="KW-0138">CF(0)</keyword>
<feature type="transmembrane region" description="Helical" evidence="12">
    <location>
        <begin position="106"/>
        <end position="125"/>
    </location>
</feature>
<sequence>MSGVFMSPGRVEAAVEGGWQRFYSYLGVEHGLLNSYGGYSHFSFTLFLVIFLMNFFGCVAYFPALAVHWKMWISFSIPCWMASLAYTWPENFRMFFANMVSPEQPYYLTALLIVSEIMSLLARPVTLSLRVWVNMLIGQVFLHFLASGFVVSFFKSFSVKSFLGVLMYGFFGFGMTLAEMCVVVIQSVIFVKLIFIYSGEGTFNSESLKGKKIS</sequence>
<proteinExistence type="inferred from homology"/>
<keyword evidence="6" id="KW-0375">Hydrogen ion transport</keyword>
<evidence type="ECO:0000256" key="7">
    <source>
        <dbReference type="ARBA" id="ARBA00022989"/>
    </source>
</evidence>
<dbReference type="Pfam" id="PF00119">
    <property type="entry name" value="ATP-synt_A"/>
    <property type="match status" value="1"/>
</dbReference>
<comment type="similarity">
    <text evidence="2">Belongs to the ATPase A chain family.</text>
</comment>
<gene>
    <name evidence="13" type="primary">atp6</name>
</gene>
<dbReference type="AlphaFoldDB" id="A0A8F5CEZ1"/>
<evidence type="ECO:0000256" key="6">
    <source>
        <dbReference type="ARBA" id="ARBA00022781"/>
    </source>
</evidence>
<feature type="transmembrane region" description="Helical" evidence="12">
    <location>
        <begin position="69"/>
        <end position="86"/>
    </location>
</feature>
<dbReference type="PRINTS" id="PR00123">
    <property type="entry name" value="ATPASEA"/>
</dbReference>
<dbReference type="InterPro" id="IPR045083">
    <property type="entry name" value="ATP_synth_F0_asu_bact/mt"/>
</dbReference>
<dbReference type="EMBL" id="MW175871">
    <property type="protein sequence ID" value="QXJ42653.1"/>
    <property type="molecule type" value="Genomic_DNA"/>
</dbReference>
<dbReference type="GO" id="GO:0046933">
    <property type="term" value="F:proton-transporting ATP synthase activity, rotational mechanism"/>
    <property type="evidence" value="ECO:0007669"/>
    <property type="project" value="TreeGrafter"/>
</dbReference>
<evidence type="ECO:0000256" key="11">
    <source>
        <dbReference type="RuleBase" id="RU004450"/>
    </source>
</evidence>
<dbReference type="PANTHER" id="PTHR11410">
    <property type="entry name" value="ATP SYNTHASE SUBUNIT A"/>
    <property type="match status" value="1"/>
</dbReference>
<keyword evidence="10" id="KW-0066">ATP synthesis</keyword>
<dbReference type="InterPro" id="IPR035908">
    <property type="entry name" value="F0_ATP_A_sf"/>
</dbReference>
<evidence type="ECO:0000256" key="1">
    <source>
        <dbReference type="ARBA" id="ARBA00004141"/>
    </source>
</evidence>
<dbReference type="PANTHER" id="PTHR11410:SF0">
    <property type="entry name" value="ATP SYNTHASE SUBUNIT A"/>
    <property type="match status" value="1"/>
</dbReference>
<comment type="subcellular location">
    <subcellularLocation>
        <location evidence="1">Membrane</location>
        <topology evidence="1">Multi-pass membrane protein</topology>
    </subcellularLocation>
    <subcellularLocation>
        <location evidence="11">Mitochondrion inner membrane</location>
        <topology evidence="11">Multi-pass membrane protein</topology>
    </subcellularLocation>
</comment>